<name>A0A1A8Q0K5_9TELE</name>
<dbReference type="AlphaFoldDB" id="A0A1A8Q0K5"/>
<sequence length="106" mass="11313">EKGRGAEFSERLAVERGVSAAERGGSFKAAAAGPQRLSSNQPTKEDGLFGCRRQLERRLRAYRFPGPSDSAQLFGTESLCRPQRSQLKGGRRGHGHVCAGGDGPTA</sequence>
<evidence type="ECO:0000313" key="2">
    <source>
        <dbReference type="EMBL" id="SBR86797.1"/>
    </source>
</evidence>
<feature type="non-terminal residue" evidence="2">
    <location>
        <position position="106"/>
    </location>
</feature>
<feature type="region of interest" description="Disordered" evidence="1">
    <location>
        <begin position="17"/>
        <end position="49"/>
    </location>
</feature>
<feature type="non-terminal residue" evidence="2">
    <location>
        <position position="1"/>
    </location>
</feature>
<reference evidence="2" key="2">
    <citation type="submission" date="2016-06" db="EMBL/GenBank/DDBJ databases">
        <title>The genome of a short-lived fish provides insights into sex chromosome evolution and the genetic control of aging.</title>
        <authorList>
            <person name="Reichwald K."/>
            <person name="Felder M."/>
            <person name="Petzold A."/>
            <person name="Koch P."/>
            <person name="Groth M."/>
            <person name="Platzer M."/>
        </authorList>
    </citation>
    <scope>NUCLEOTIDE SEQUENCE</scope>
    <source>
        <tissue evidence="2">Brain</tissue>
    </source>
</reference>
<organism evidence="2">
    <name type="scientific">Nothobranchius rachovii</name>
    <name type="common">bluefin notho</name>
    <dbReference type="NCBI Taxonomy" id="451742"/>
    <lineage>
        <taxon>Eukaryota</taxon>
        <taxon>Metazoa</taxon>
        <taxon>Chordata</taxon>
        <taxon>Craniata</taxon>
        <taxon>Vertebrata</taxon>
        <taxon>Euteleostomi</taxon>
        <taxon>Actinopterygii</taxon>
        <taxon>Neopterygii</taxon>
        <taxon>Teleostei</taxon>
        <taxon>Neoteleostei</taxon>
        <taxon>Acanthomorphata</taxon>
        <taxon>Ovalentaria</taxon>
        <taxon>Atherinomorphae</taxon>
        <taxon>Cyprinodontiformes</taxon>
        <taxon>Nothobranchiidae</taxon>
        <taxon>Nothobranchius</taxon>
    </lineage>
</organism>
<protein>
    <submittedName>
        <fullName evidence="2">Activating transcription factor 7a</fullName>
    </submittedName>
</protein>
<evidence type="ECO:0000256" key="1">
    <source>
        <dbReference type="SAM" id="MobiDB-lite"/>
    </source>
</evidence>
<feature type="region of interest" description="Disordered" evidence="1">
    <location>
        <begin position="84"/>
        <end position="106"/>
    </location>
</feature>
<reference evidence="2" key="1">
    <citation type="submission" date="2016-05" db="EMBL/GenBank/DDBJ databases">
        <authorList>
            <person name="Lavstsen T."/>
            <person name="Jespersen J.S."/>
        </authorList>
    </citation>
    <scope>NUCLEOTIDE SEQUENCE</scope>
    <source>
        <tissue evidence="2">Brain</tissue>
    </source>
</reference>
<dbReference type="EMBL" id="HAEI01003980">
    <property type="protein sequence ID" value="SBR86797.1"/>
    <property type="molecule type" value="Transcribed_RNA"/>
</dbReference>
<proteinExistence type="predicted"/>
<gene>
    <name evidence="2" type="primary">ATF7A</name>
</gene>
<accession>A0A1A8Q0K5</accession>